<dbReference type="CDD" id="cd06450">
    <property type="entry name" value="DOPA_deC_like"/>
    <property type="match status" value="1"/>
</dbReference>
<dbReference type="STRING" id="1817863.A2Y62_10470"/>
<evidence type="ECO:0000313" key="9">
    <source>
        <dbReference type="Proteomes" id="UP000178943"/>
    </source>
</evidence>
<dbReference type="GO" id="GO:0019752">
    <property type="term" value="P:carboxylic acid metabolic process"/>
    <property type="evidence" value="ECO:0007669"/>
    <property type="project" value="InterPro"/>
</dbReference>
<keyword evidence="3" id="KW-0210">Decarboxylase</keyword>
<dbReference type="PANTHER" id="PTHR11999">
    <property type="entry name" value="GROUP II PYRIDOXAL-5-PHOSPHATE DECARBOXYLASE"/>
    <property type="match status" value="1"/>
</dbReference>
<dbReference type="AlphaFoldDB" id="A0A1F5VNV4"/>
<feature type="modified residue" description="N6-(pyridoxal phosphate)lysine" evidence="6">
    <location>
        <position position="292"/>
    </location>
</feature>
<dbReference type="GO" id="GO:0016831">
    <property type="term" value="F:carboxy-lyase activity"/>
    <property type="evidence" value="ECO:0007669"/>
    <property type="project" value="UniProtKB-KW"/>
</dbReference>
<name>A0A1F5VNV4_9BACT</name>
<dbReference type="EMBL" id="MFGW01000118">
    <property type="protein sequence ID" value="OGF65095.1"/>
    <property type="molecule type" value="Genomic_DNA"/>
</dbReference>
<dbReference type="InterPro" id="IPR015424">
    <property type="entry name" value="PyrdxlP-dep_Trfase"/>
</dbReference>
<dbReference type="GO" id="GO:0006520">
    <property type="term" value="P:amino acid metabolic process"/>
    <property type="evidence" value="ECO:0007669"/>
    <property type="project" value="InterPro"/>
</dbReference>
<reference evidence="8 9" key="1">
    <citation type="journal article" date="2016" name="Nat. Commun.">
        <title>Thousands of microbial genomes shed light on interconnected biogeochemical processes in an aquifer system.</title>
        <authorList>
            <person name="Anantharaman K."/>
            <person name="Brown C.T."/>
            <person name="Hug L.A."/>
            <person name="Sharon I."/>
            <person name="Castelle C.J."/>
            <person name="Probst A.J."/>
            <person name="Thomas B.C."/>
            <person name="Singh A."/>
            <person name="Wilkins M.J."/>
            <person name="Karaoz U."/>
            <person name="Brodie E.L."/>
            <person name="Williams K.H."/>
            <person name="Hubbard S.S."/>
            <person name="Banfield J.F."/>
        </authorList>
    </citation>
    <scope>NUCLEOTIDE SEQUENCE [LARGE SCALE GENOMIC DNA]</scope>
</reference>
<evidence type="ECO:0000256" key="6">
    <source>
        <dbReference type="PIRSR" id="PIRSR602129-50"/>
    </source>
</evidence>
<dbReference type="InterPro" id="IPR021115">
    <property type="entry name" value="Pyridoxal-P_BS"/>
</dbReference>
<accession>A0A1F5VNV4</accession>
<dbReference type="SUPFAM" id="SSF53383">
    <property type="entry name" value="PLP-dependent transferases"/>
    <property type="match status" value="1"/>
</dbReference>
<organism evidence="8 9">
    <name type="scientific">Candidatus Fischerbacteria bacterium RBG_13_37_8</name>
    <dbReference type="NCBI Taxonomy" id="1817863"/>
    <lineage>
        <taxon>Bacteria</taxon>
        <taxon>Candidatus Fischeribacteriota</taxon>
    </lineage>
</organism>
<proteinExistence type="inferred from homology"/>
<keyword evidence="4 6" id="KW-0663">Pyridoxal phosphate</keyword>
<comment type="cofactor">
    <cofactor evidence="1 6 7">
        <name>pyridoxal 5'-phosphate</name>
        <dbReference type="ChEBI" id="CHEBI:597326"/>
    </cofactor>
</comment>
<protein>
    <submittedName>
        <fullName evidence="8">Amino acid decarboxylase</fullName>
    </submittedName>
</protein>
<sequence>MNKDEFRKHGYQFIDWIADYYEEVQKYPVRSQVQPDAIKKQIPETPPISGEPMEKLFEDFKEIILPGITHWQHPGWFAYFPANTSPPSILGEILTAGLGSQCMIWQTSPAAAELEERMMEWLRMMLQLPEGWEGVIHDTASTATLCALLTARERATNFESNQSGMRKEMTVYASEEAHSSVEKDVKIAGYGKQYLRYIPADAAFALLPEKLEDMIRQDKRKGYMPACVIATVGTTSSAGIDPLEAIGQICCAEKVWLHVDAAYAGTAAILPKKRWILNGIEHADSFVFNPHKWMFTNFDCSAYFVKDPGALIRTFEIHPEYLKTGRDAQVKNFRDWGIQLGRRFRALKLWFVIRYYGVEQLQSMIREHIRLAQLFKEWIEKEPGFEVMAPVHLSLVCFRINDGRKENELNELNKSLMEQINDTGKIFLTHTTLKGKYVLRLAVGQRMTQESHVQNAWEIIRKCAKSIL</sequence>
<dbReference type="PROSITE" id="PS00392">
    <property type="entry name" value="DDC_GAD_HDC_YDC"/>
    <property type="match status" value="1"/>
</dbReference>
<evidence type="ECO:0000256" key="2">
    <source>
        <dbReference type="ARBA" id="ARBA00009533"/>
    </source>
</evidence>
<evidence type="ECO:0000256" key="4">
    <source>
        <dbReference type="ARBA" id="ARBA00022898"/>
    </source>
</evidence>
<dbReference type="InterPro" id="IPR015422">
    <property type="entry name" value="PyrdxlP-dep_Trfase_small"/>
</dbReference>
<dbReference type="Gene3D" id="3.90.1150.10">
    <property type="entry name" value="Aspartate Aminotransferase, domain 1"/>
    <property type="match status" value="1"/>
</dbReference>
<evidence type="ECO:0000313" key="8">
    <source>
        <dbReference type="EMBL" id="OGF65095.1"/>
    </source>
</evidence>
<dbReference type="InterPro" id="IPR015421">
    <property type="entry name" value="PyrdxlP-dep_Trfase_major"/>
</dbReference>
<dbReference type="Gene3D" id="1.20.1340.10">
    <property type="entry name" value="dopa decarboxylase, N-terminal domain"/>
    <property type="match status" value="1"/>
</dbReference>
<comment type="caution">
    <text evidence="8">The sequence shown here is derived from an EMBL/GenBank/DDBJ whole genome shotgun (WGS) entry which is preliminary data.</text>
</comment>
<dbReference type="GO" id="GO:0005737">
    <property type="term" value="C:cytoplasm"/>
    <property type="evidence" value="ECO:0007669"/>
    <property type="project" value="TreeGrafter"/>
</dbReference>
<dbReference type="InterPro" id="IPR002129">
    <property type="entry name" value="PyrdxlP-dep_de-COase"/>
</dbReference>
<gene>
    <name evidence="8" type="ORF">A2Y62_10470</name>
</gene>
<dbReference type="GO" id="GO:0030170">
    <property type="term" value="F:pyridoxal phosphate binding"/>
    <property type="evidence" value="ECO:0007669"/>
    <property type="project" value="InterPro"/>
</dbReference>
<dbReference type="Proteomes" id="UP000178943">
    <property type="component" value="Unassembled WGS sequence"/>
</dbReference>
<evidence type="ECO:0000256" key="7">
    <source>
        <dbReference type="RuleBase" id="RU000382"/>
    </source>
</evidence>
<evidence type="ECO:0000256" key="3">
    <source>
        <dbReference type="ARBA" id="ARBA00022793"/>
    </source>
</evidence>
<comment type="similarity">
    <text evidence="2 7">Belongs to the group II decarboxylase family.</text>
</comment>
<evidence type="ECO:0000256" key="1">
    <source>
        <dbReference type="ARBA" id="ARBA00001933"/>
    </source>
</evidence>
<dbReference type="PANTHER" id="PTHR11999:SF70">
    <property type="entry name" value="MIP05841P"/>
    <property type="match status" value="1"/>
</dbReference>
<keyword evidence="5 7" id="KW-0456">Lyase</keyword>
<dbReference type="InterPro" id="IPR010977">
    <property type="entry name" value="Aromatic_deC"/>
</dbReference>
<evidence type="ECO:0000256" key="5">
    <source>
        <dbReference type="ARBA" id="ARBA00023239"/>
    </source>
</evidence>
<dbReference type="Pfam" id="PF00282">
    <property type="entry name" value="Pyridoxal_deC"/>
    <property type="match status" value="1"/>
</dbReference>
<dbReference type="PRINTS" id="PR00800">
    <property type="entry name" value="YHDCRBOXLASE"/>
</dbReference>
<dbReference type="Gene3D" id="3.40.640.10">
    <property type="entry name" value="Type I PLP-dependent aspartate aminotransferase-like (Major domain)"/>
    <property type="match status" value="1"/>
</dbReference>